<dbReference type="GO" id="GO:0016462">
    <property type="term" value="F:pyrophosphatase activity"/>
    <property type="evidence" value="ECO:0007669"/>
    <property type="project" value="InterPro"/>
</dbReference>
<feature type="domain" description="Nudix hydrolase" evidence="7">
    <location>
        <begin position="43"/>
        <end position="178"/>
    </location>
</feature>
<dbReference type="AlphaFoldDB" id="C1MK87"/>
<evidence type="ECO:0000256" key="4">
    <source>
        <dbReference type="ARBA" id="ARBA00022801"/>
    </source>
</evidence>
<sequence>MASPSSQTGADPSSAGGDAADASSSHAGRSRVGRENQRYGEAGARLVAGCLPIRARADGAGVEVLMVTNKHGDGMIFPKGGWENDETAEDAAARESMEEAGVRGDLSDLGEFTFRSRKGTDSDGDKLRCVARVFVMRVTEEMPRWPEQHSRHRSWCHPKVAIASCKHDWMRDAIRLWARRDGIDIDV</sequence>
<evidence type="ECO:0000256" key="1">
    <source>
        <dbReference type="ARBA" id="ARBA00001946"/>
    </source>
</evidence>
<dbReference type="STRING" id="564608.C1MK87"/>
<proteinExistence type="inferred from homology"/>
<dbReference type="GO" id="GO:0005737">
    <property type="term" value="C:cytoplasm"/>
    <property type="evidence" value="ECO:0007669"/>
    <property type="project" value="TreeGrafter"/>
</dbReference>
<keyword evidence="3" id="KW-0479">Metal-binding</keyword>
<evidence type="ECO:0000313" key="9">
    <source>
        <dbReference type="Proteomes" id="UP000001876"/>
    </source>
</evidence>
<dbReference type="RefSeq" id="XP_003056342.1">
    <property type="nucleotide sequence ID" value="XM_003056296.1"/>
</dbReference>
<dbReference type="InterPro" id="IPR047198">
    <property type="entry name" value="DDP-like_NUDIX"/>
</dbReference>
<feature type="region of interest" description="Disordered" evidence="6">
    <location>
        <begin position="1"/>
        <end position="37"/>
    </location>
</feature>
<evidence type="ECO:0000256" key="3">
    <source>
        <dbReference type="ARBA" id="ARBA00022723"/>
    </source>
</evidence>
<dbReference type="eggNOG" id="KOG2839">
    <property type="taxonomic scope" value="Eukaryota"/>
</dbReference>
<comment type="cofactor">
    <cofactor evidence="1">
        <name>Mg(2+)</name>
        <dbReference type="ChEBI" id="CHEBI:18420"/>
    </cofactor>
</comment>
<dbReference type="PANTHER" id="PTHR12629:SF0">
    <property type="entry name" value="DIPHOSPHOINOSITOL-POLYPHOSPHATE DIPHOSPHATASE"/>
    <property type="match status" value="1"/>
</dbReference>
<dbReference type="GeneID" id="9681319"/>
<dbReference type="Proteomes" id="UP000001876">
    <property type="component" value="Unassembled WGS sequence"/>
</dbReference>
<name>C1MK87_MICPC</name>
<evidence type="ECO:0000256" key="6">
    <source>
        <dbReference type="SAM" id="MobiDB-lite"/>
    </source>
</evidence>
<organism evidence="9">
    <name type="scientific">Micromonas pusilla (strain CCMP1545)</name>
    <name type="common">Picoplanktonic green alga</name>
    <dbReference type="NCBI Taxonomy" id="564608"/>
    <lineage>
        <taxon>Eukaryota</taxon>
        <taxon>Viridiplantae</taxon>
        <taxon>Chlorophyta</taxon>
        <taxon>Mamiellophyceae</taxon>
        <taxon>Mamiellales</taxon>
        <taxon>Mamiellaceae</taxon>
        <taxon>Micromonas</taxon>
    </lineage>
</organism>
<gene>
    <name evidence="8" type="ORF">MICPUCDRAFT_13762</name>
</gene>
<dbReference type="OMA" id="EDQWPEM"/>
<dbReference type="InterPro" id="IPR000086">
    <property type="entry name" value="NUDIX_hydrolase_dom"/>
</dbReference>
<dbReference type="Pfam" id="PF00293">
    <property type="entry name" value="NUDIX"/>
    <property type="match status" value="1"/>
</dbReference>
<dbReference type="CDD" id="cd04666">
    <property type="entry name" value="NUDIX_DIPP2_like_Nudt4"/>
    <property type="match status" value="1"/>
</dbReference>
<keyword evidence="9" id="KW-1185">Reference proteome</keyword>
<dbReference type="PROSITE" id="PS00893">
    <property type="entry name" value="NUDIX_BOX"/>
    <property type="match status" value="1"/>
</dbReference>
<protein>
    <submittedName>
        <fullName evidence="8">Predicted protein</fullName>
    </submittedName>
</protein>
<dbReference type="OrthoDB" id="498259at2759"/>
<reference evidence="8 9" key="1">
    <citation type="journal article" date="2009" name="Science">
        <title>Green evolution and dynamic adaptations revealed by genomes of the marine picoeukaryotes Micromonas.</title>
        <authorList>
            <person name="Worden A.Z."/>
            <person name="Lee J.H."/>
            <person name="Mock T."/>
            <person name="Rouze P."/>
            <person name="Simmons M.P."/>
            <person name="Aerts A.L."/>
            <person name="Allen A.E."/>
            <person name="Cuvelier M.L."/>
            <person name="Derelle E."/>
            <person name="Everett M.V."/>
            <person name="Foulon E."/>
            <person name="Grimwood J."/>
            <person name="Gundlach H."/>
            <person name="Henrissat B."/>
            <person name="Napoli C."/>
            <person name="McDonald S.M."/>
            <person name="Parker M.S."/>
            <person name="Rombauts S."/>
            <person name="Salamov A."/>
            <person name="Von Dassow P."/>
            <person name="Badger J.H."/>
            <person name="Coutinho P.M."/>
            <person name="Demir E."/>
            <person name="Dubchak I."/>
            <person name="Gentemann C."/>
            <person name="Eikrem W."/>
            <person name="Gready J.E."/>
            <person name="John U."/>
            <person name="Lanier W."/>
            <person name="Lindquist E.A."/>
            <person name="Lucas S."/>
            <person name="Mayer K.F."/>
            <person name="Moreau H."/>
            <person name="Not F."/>
            <person name="Otillar R."/>
            <person name="Panaud O."/>
            <person name="Pangilinan J."/>
            <person name="Paulsen I."/>
            <person name="Piegu B."/>
            <person name="Poliakov A."/>
            <person name="Robbens S."/>
            <person name="Schmutz J."/>
            <person name="Toulza E."/>
            <person name="Wyss T."/>
            <person name="Zelensky A."/>
            <person name="Zhou K."/>
            <person name="Armbrust E.V."/>
            <person name="Bhattacharya D."/>
            <person name="Goodenough U.W."/>
            <person name="Van de Peer Y."/>
            <person name="Grigoriev I.V."/>
        </authorList>
    </citation>
    <scope>NUCLEOTIDE SEQUENCE [LARGE SCALE GENOMIC DNA]</scope>
    <source>
        <strain evidence="8 9">CCMP1545</strain>
    </source>
</reference>
<dbReference type="KEGG" id="mpp:MICPUCDRAFT_13762"/>
<evidence type="ECO:0000256" key="5">
    <source>
        <dbReference type="ARBA" id="ARBA00022842"/>
    </source>
</evidence>
<feature type="compositionally biased region" description="Low complexity" evidence="6">
    <location>
        <begin position="9"/>
        <end position="27"/>
    </location>
</feature>
<accession>C1MK87</accession>
<dbReference type="GO" id="GO:0046872">
    <property type="term" value="F:metal ion binding"/>
    <property type="evidence" value="ECO:0007669"/>
    <property type="project" value="UniProtKB-KW"/>
</dbReference>
<keyword evidence="4" id="KW-0378">Hydrolase</keyword>
<comment type="similarity">
    <text evidence="2">Belongs to the Nudix hydrolase family.</text>
</comment>
<dbReference type="SUPFAM" id="SSF55811">
    <property type="entry name" value="Nudix"/>
    <property type="match status" value="1"/>
</dbReference>
<dbReference type="PANTHER" id="PTHR12629">
    <property type="entry name" value="DIPHOSPHOINOSITOL POLYPHOSPHATE PHOSPHOHYDROLASE"/>
    <property type="match status" value="1"/>
</dbReference>
<dbReference type="EMBL" id="GG663736">
    <property type="protein sequence ID" value="EEH59718.1"/>
    <property type="molecule type" value="Genomic_DNA"/>
</dbReference>
<dbReference type="InterPro" id="IPR020084">
    <property type="entry name" value="NUDIX_hydrolase_CS"/>
</dbReference>
<keyword evidence="5" id="KW-0460">Magnesium</keyword>
<dbReference type="PROSITE" id="PS51462">
    <property type="entry name" value="NUDIX"/>
    <property type="match status" value="1"/>
</dbReference>
<evidence type="ECO:0000259" key="7">
    <source>
        <dbReference type="PROSITE" id="PS51462"/>
    </source>
</evidence>
<dbReference type="GO" id="GO:0005634">
    <property type="term" value="C:nucleus"/>
    <property type="evidence" value="ECO:0007669"/>
    <property type="project" value="TreeGrafter"/>
</dbReference>
<dbReference type="Gene3D" id="3.90.79.10">
    <property type="entry name" value="Nucleoside Triphosphate Pyrophosphohydrolase"/>
    <property type="match status" value="1"/>
</dbReference>
<evidence type="ECO:0000313" key="8">
    <source>
        <dbReference type="EMBL" id="EEH59718.1"/>
    </source>
</evidence>
<evidence type="ECO:0000256" key="2">
    <source>
        <dbReference type="ARBA" id="ARBA00005582"/>
    </source>
</evidence>
<dbReference type="InterPro" id="IPR015797">
    <property type="entry name" value="NUDIX_hydrolase-like_dom_sf"/>
</dbReference>